<feature type="non-terminal residue" evidence="3">
    <location>
        <position position="270"/>
    </location>
</feature>
<dbReference type="AlphaFoldDB" id="A0A382XHS7"/>
<feature type="non-terminal residue" evidence="3">
    <location>
        <position position="1"/>
    </location>
</feature>
<dbReference type="SFLD" id="SFLDG00179">
    <property type="entry name" value="mandelate_racemase"/>
    <property type="match status" value="1"/>
</dbReference>
<dbReference type="PANTHER" id="PTHR48080:SF2">
    <property type="entry name" value="D-GALACTONATE DEHYDRATASE"/>
    <property type="match status" value="1"/>
</dbReference>
<dbReference type="SMART" id="SM00922">
    <property type="entry name" value="MR_MLE"/>
    <property type="match status" value="1"/>
</dbReference>
<dbReference type="GO" id="GO:0016829">
    <property type="term" value="F:lyase activity"/>
    <property type="evidence" value="ECO:0007669"/>
    <property type="project" value="UniProtKB-KW"/>
</dbReference>
<sequence>QIEHLFQKMYRGSFYRGGPVLMSAISGVEQALWDIRGKALGMPVYEILGGAVRDKIKAYAWVGGDDPNTAPADAKRRLTQEFRNVKMNATGACERIGDYKEIDEAVARIAAVREVVGNDVGIGIDFHGRIHKSMAKTLVKEMEPYRPMFYEEPVLPEHLDFLAELAHHTSIPLATGERLYGRWGYKELISRGTIDLIQPDLSHTGGIWETRKIAAMAEAYDMGVAPHCPLGPIALASSMQLDACTPNFVIQEMSLKMQYNDSGDLLDYVK</sequence>
<dbReference type="InterPro" id="IPR029065">
    <property type="entry name" value="Enolase_C-like"/>
</dbReference>
<dbReference type="SFLD" id="SFLDS00001">
    <property type="entry name" value="Enolase"/>
    <property type="match status" value="1"/>
</dbReference>
<gene>
    <name evidence="3" type="ORF">METZ01_LOCUS423233</name>
</gene>
<proteinExistence type="predicted"/>
<dbReference type="InterPro" id="IPR013342">
    <property type="entry name" value="Mandelate_racemase_C"/>
</dbReference>
<dbReference type="Pfam" id="PF13378">
    <property type="entry name" value="MR_MLE_C"/>
    <property type="match status" value="1"/>
</dbReference>
<evidence type="ECO:0000256" key="1">
    <source>
        <dbReference type="ARBA" id="ARBA00023239"/>
    </source>
</evidence>
<dbReference type="Pfam" id="PF02746">
    <property type="entry name" value="MR_MLE_N"/>
    <property type="match status" value="1"/>
</dbReference>
<dbReference type="InterPro" id="IPR013341">
    <property type="entry name" value="Mandelate_racemase_N_dom"/>
</dbReference>
<dbReference type="Gene3D" id="3.30.390.10">
    <property type="entry name" value="Enolase-like, N-terminal domain"/>
    <property type="match status" value="1"/>
</dbReference>
<organism evidence="3">
    <name type="scientific">marine metagenome</name>
    <dbReference type="NCBI Taxonomy" id="408172"/>
    <lineage>
        <taxon>unclassified sequences</taxon>
        <taxon>metagenomes</taxon>
        <taxon>ecological metagenomes</taxon>
    </lineage>
</organism>
<feature type="domain" description="Mandelate racemase/muconate lactonizing enzyme C-terminal" evidence="2">
    <location>
        <begin position="67"/>
        <end position="172"/>
    </location>
</feature>
<keyword evidence="1" id="KW-0456">Lyase</keyword>
<accession>A0A382XHS7</accession>
<dbReference type="InterPro" id="IPR029017">
    <property type="entry name" value="Enolase-like_N"/>
</dbReference>
<dbReference type="NCBIfam" id="NF010624">
    <property type="entry name" value="PRK14017.1"/>
    <property type="match status" value="1"/>
</dbReference>
<evidence type="ECO:0000313" key="3">
    <source>
        <dbReference type="EMBL" id="SVD70379.1"/>
    </source>
</evidence>
<dbReference type="InterPro" id="IPR034593">
    <property type="entry name" value="DgoD-like"/>
</dbReference>
<dbReference type="SUPFAM" id="SSF51604">
    <property type="entry name" value="Enolase C-terminal domain-like"/>
    <property type="match status" value="1"/>
</dbReference>
<name>A0A382XHS7_9ZZZZ</name>
<reference evidence="3" key="1">
    <citation type="submission" date="2018-05" db="EMBL/GenBank/DDBJ databases">
        <authorList>
            <person name="Lanie J.A."/>
            <person name="Ng W.-L."/>
            <person name="Kazmierczak K.M."/>
            <person name="Andrzejewski T.M."/>
            <person name="Davidsen T.M."/>
            <person name="Wayne K.J."/>
            <person name="Tettelin H."/>
            <person name="Glass J.I."/>
            <person name="Rusch D."/>
            <person name="Podicherti R."/>
            <person name="Tsui H.-C.T."/>
            <person name="Winkler M.E."/>
        </authorList>
    </citation>
    <scope>NUCLEOTIDE SEQUENCE</scope>
</reference>
<dbReference type="InterPro" id="IPR036849">
    <property type="entry name" value="Enolase-like_C_sf"/>
</dbReference>
<evidence type="ECO:0000259" key="2">
    <source>
        <dbReference type="SMART" id="SM00922"/>
    </source>
</evidence>
<protein>
    <recommendedName>
        <fullName evidence="2">Mandelate racemase/muconate lactonizing enzyme C-terminal domain-containing protein</fullName>
    </recommendedName>
</protein>
<dbReference type="EMBL" id="UINC01167718">
    <property type="protein sequence ID" value="SVD70379.1"/>
    <property type="molecule type" value="Genomic_DNA"/>
</dbReference>
<dbReference type="PANTHER" id="PTHR48080">
    <property type="entry name" value="D-GALACTONATE DEHYDRATASE-RELATED"/>
    <property type="match status" value="1"/>
</dbReference>
<dbReference type="Gene3D" id="3.20.20.120">
    <property type="entry name" value="Enolase-like C-terminal domain"/>
    <property type="match status" value="1"/>
</dbReference>
<dbReference type="SUPFAM" id="SSF54826">
    <property type="entry name" value="Enolase N-terminal domain-like"/>
    <property type="match status" value="1"/>
</dbReference>